<organism evidence="2 3">
    <name type="scientific">Fusarium duplospermum</name>
    <dbReference type="NCBI Taxonomy" id="1325734"/>
    <lineage>
        <taxon>Eukaryota</taxon>
        <taxon>Fungi</taxon>
        <taxon>Dikarya</taxon>
        <taxon>Ascomycota</taxon>
        <taxon>Pezizomycotina</taxon>
        <taxon>Sordariomycetes</taxon>
        <taxon>Hypocreomycetidae</taxon>
        <taxon>Hypocreales</taxon>
        <taxon>Nectriaceae</taxon>
        <taxon>Fusarium</taxon>
        <taxon>Fusarium solani species complex</taxon>
    </lineage>
</organism>
<keyword evidence="1" id="KW-0472">Membrane</keyword>
<keyword evidence="3" id="KW-1185">Reference proteome</keyword>
<evidence type="ECO:0000313" key="3">
    <source>
        <dbReference type="Proteomes" id="UP000288168"/>
    </source>
</evidence>
<dbReference type="Proteomes" id="UP000288168">
    <property type="component" value="Unassembled WGS sequence"/>
</dbReference>
<protein>
    <submittedName>
        <fullName evidence="2">Uncharacterized protein</fullName>
    </submittedName>
</protein>
<evidence type="ECO:0000256" key="1">
    <source>
        <dbReference type="SAM" id="Phobius"/>
    </source>
</evidence>
<dbReference type="OrthoDB" id="5047890at2759"/>
<accession>A0A428NVC9</accession>
<dbReference type="AlphaFoldDB" id="A0A428NVC9"/>
<comment type="caution">
    <text evidence="2">The sequence shown here is derived from an EMBL/GenBank/DDBJ whole genome shotgun (WGS) entry which is preliminary data.</text>
</comment>
<evidence type="ECO:0000313" key="2">
    <source>
        <dbReference type="EMBL" id="RSL44677.1"/>
    </source>
</evidence>
<keyword evidence="1" id="KW-0812">Transmembrane</keyword>
<feature type="transmembrane region" description="Helical" evidence="1">
    <location>
        <begin position="16"/>
        <end position="36"/>
    </location>
</feature>
<keyword evidence="1" id="KW-1133">Transmembrane helix</keyword>
<proteinExistence type="predicted"/>
<sequence>MADRQPLNNRPPVGRFLISLSVTAVAVAIATAYSLISPLGMICHAHSTIARLHPLSSDPPVTLFSVLRLNYPEEPFYPPDKCAYPYHENYRAARQAIIDAWYEVTDKHNGYMLEWRDAFSAAAMVLLNDTTRIVYTKEVLPKIEAKGDRGWR</sequence>
<gene>
    <name evidence="2" type="ORF">CEP54_014584</name>
</gene>
<reference evidence="2 3" key="1">
    <citation type="submission" date="2017-06" db="EMBL/GenBank/DDBJ databases">
        <title>Comparative genomic analysis of Ambrosia Fusariam Clade fungi.</title>
        <authorList>
            <person name="Stajich J.E."/>
            <person name="Carrillo J."/>
            <person name="Kijimoto T."/>
            <person name="Eskalen A."/>
            <person name="O'Donnell K."/>
            <person name="Kasson M."/>
        </authorList>
    </citation>
    <scope>NUCLEOTIDE SEQUENCE [LARGE SCALE GENOMIC DNA]</scope>
    <source>
        <strain evidence="2 3">NRRL62584</strain>
    </source>
</reference>
<dbReference type="EMBL" id="NKCI01000284">
    <property type="protein sequence ID" value="RSL44677.1"/>
    <property type="molecule type" value="Genomic_DNA"/>
</dbReference>
<name>A0A428NVC9_9HYPO</name>